<evidence type="ECO:0000256" key="3">
    <source>
        <dbReference type="ARBA" id="ARBA00022737"/>
    </source>
</evidence>
<dbReference type="InterPro" id="IPR002182">
    <property type="entry name" value="NB-ARC"/>
</dbReference>
<evidence type="ECO:0000259" key="8">
    <source>
        <dbReference type="Pfam" id="PF18052"/>
    </source>
</evidence>
<keyword evidence="12" id="KW-1185">Reference proteome</keyword>
<dbReference type="OrthoDB" id="646178at2759"/>
<dbReference type="InterPro" id="IPR044974">
    <property type="entry name" value="Disease_R_plants"/>
</dbReference>
<keyword evidence="4" id="KW-0547">Nucleotide-binding</keyword>
<accession>A0A8X8YEC7</accession>
<dbReference type="FunFam" id="1.10.10.10:FF:000322">
    <property type="entry name" value="Probable disease resistance protein At1g63360"/>
    <property type="match status" value="1"/>
</dbReference>
<dbReference type="AlphaFoldDB" id="A0A8X8YEC7"/>
<proteinExistence type="inferred from homology"/>
<evidence type="ECO:0000259" key="9">
    <source>
        <dbReference type="Pfam" id="PF23559"/>
    </source>
</evidence>
<comment type="caution">
    <text evidence="11">The sequence shown here is derived from an EMBL/GenBank/DDBJ whole genome shotgun (WGS) entry which is preliminary data.</text>
</comment>
<name>A0A8X8YEC7_SALSN</name>
<dbReference type="EMBL" id="PNBA02000004">
    <property type="protein sequence ID" value="KAG6428206.1"/>
    <property type="molecule type" value="Genomic_DNA"/>
</dbReference>
<organism evidence="11">
    <name type="scientific">Salvia splendens</name>
    <name type="common">Scarlet sage</name>
    <dbReference type="NCBI Taxonomy" id="180675"/>
    <lineage>
        <taxon>Eukaryota</taxon>
        <taxon>Viridiplantae</taxon>
        <taxon>Streptophyta</taxon>
        <taxon>Embryophyta</taxon>
        <taxon>Tracheophyta</taxon>
        <taxon>Spermatophyta</taxon>
        <taxon>Magnoliopsida</taxon>
        <taxon>eudicotyledons</taxon>
        <taxon>Gunneridae</taxon>
        <taxon>Pentapetalae</taxon>
        <taxon>asterids</taxon>
        <taxon>lamiids</taxon>
        <taxon>Lamiales</taxon>
        <taxon>Lamiaceae</taxon>
        <taxon>Nepetoideae</taxon>
        <taxon>Mentheae</taxon>
        <taxon>Salviinae</taxon>
        <taxon>Salvia</taxon>
        <taxon>Salvia subgen. Calosphace</taxon>
        <taxon>core Calosphace</taxon>
    </lineage>
</organism>
<dbReference type="GO" id="GO:0043531">
    <property type="term" value="F:ADP binding"/>
    <property type="evidence" value="ECO:0007669"/>
    <property type="project" value="InterPro"/>
</dbReference>
<keyword evidence="5" id="KW-0611">Plant defense</keyword>
<dbReference type="InterPro" id="IPR041118">
    <property type="entry name" value="Rx_N"/>
</dbReference>
<dbReference type="InterPro" id="IPR027417">
    <property type="entry name" value="P-loop_NTPase"/>
</dbReference>
<evidence type="ECO:0000256" key="6">
    <source>
        <dbReference type="ARBA" id="ARBA00022840"/>
    </source>
</evidence>
<dbReference type="Gene3D" id="1.10.10.10">
    <property type="entry name" value="Winged helix-like DNA-binding domain superfamily/Winged helix DNA-binding domain"/>
    <property type="match status" value="1"/>
</dbReference>
<dbReference type="GO" id="GO:0098542">
    <property type="term" value="P:defense response to other organism"/>
    <property type="evidence" value="ECO:0007669"/>
    <property type="project" value="TreeGrafter"/>
</dbReference>
<evidence type="ECO:0008006" key="13">
    <source>
        <dbReference type="Google" id="ProtNLM"/>
    </source>
</evidence>
<keyword evidence="3" id="KW-0677">Repeat</keyword>
<evidence type="ECO:0000256" key="4">
    <source>
        <dbReference type="ARBA" id="ARBA00022741"/>
    </source>
</evidence>
<dbReference type="Gene3D" id="1.10.8.430">
    <property type="entry name" value="Helical domain of apoptotic protease-activating factors"/>
    <property type="match status" value="1"/>
</dbReference>
<dbReference type="PANTHER" id="PTHR23155">
    <property type="entry name" value="DISEASE RESISTANCE PROTEIN RP"/>
    <property type="match status" value="1"/>
</dbReference>
<protein>
    <recommendedName>
        <fullName evidence="13">Disease resistance protein RPM1</fullName>
    </recommendedName>
</protein>
<dbReference type="GO" id="GO:0005524">
    <property type="term" value="F:ATP binding"/>
    <property type="evidence" value="ECO:0007669"/>
    <property type="project" value="UniProtKB-KW"/>
</dbReference>
<dbReference type="PANTHER" id="PTHR23155:SF1205">
    <property type="entry name" value="DISEASE RESISTANCE PROTEIN RPM1"/>
    <property type="match status" value="1"/>
</dbReference>
<evidence type="ECO:0000256" key="2">
    <source>
        <dbReference type="ARBA" id="ARBA00022614"/>
    </source>
</evidence>
<dbReference type="Gene3D" id="3.80.10.10">
    <property type="entry name" value="Ribonuclease Inhibitor"/>
    <property type="match status" value="1"/>
</dbReference>
<dbReference type="PRINTS" id="PR00364">
    <property type="entry name" value="DISEASERSIST"/>
</dbReference>
<dbReference type="InterPro" id="IPR032675">
    <property type="entry name" value="LRR_dom_sf"/>
</dbReference>
<dbReference type="Gene3D" id="1.20.5.4130">
    <property type="match status" value="1"/>
</dbReference>
<sequence length="880" mass="100605">MVESVANVFLQSLNDLLVEEIEHLVGASDEAEQAKKDLGIIHSLLMKADSNRHDSPTLKDHITQLKDLSSKAENVLETSYALKAAFNQEANHMEKFQRYVCVLRELYSVDKVRRDTRDIISGLSGLTNSLVMELGRETTETSTLSTATSLDHPFVGMEKDMELLLSMVKDESTGKRVVKISGMSGLGKTSLVRKIYNHADLHSYARAWVCIHRDFQPKAVLAEILKQLDPNTYVRDGMGVDDLVRRIYKFVERRKSLVVIDDIWKNDGWEIMREAFPINCNVFLVTRSESVGGEECDHLYKLGVMTEDEGWELLKGIALPKDFGSVETLEGIGREIVVKCGLLPLAISVIGGILLHKKGDILSEWKKVNMNLSDVEDVDEYKRVKHVLELSYDALPYYLKPCFLYLACFPQNEEIKTERLYRLWMAEGFISHHDKGPNETLIDVAERYLTELATRQMVQVQKGDSPLHKFDSCRLHDLMLELCSSKVEEEKLFKLIDTPSIIFNFISRVRSFMPLGRGGLSFQRIGSEDRTIGSEQTLHSSRILKFKGDKLPSKVGKLILLRYLSLMDSSVRELPKFVCNMPYLQTLELRAWGSVLRLPNVLWKMKRLKHLFLPRDIQVIRVEKPRLGWLEVTEREKLRLDGLDELETLQHIDSKTVRVKDILKLNSLKEVCATVHDMDSLSAIIQQKSISSLRLVVNHCDLSSDVVKNALMCPSLVSLEMYTCKVVGAGFPCYEEGMAENVVDMNIRYCKVEGDLMLELGKFPRLLSLWLQGREVGRMMEVSVCGANSFPELKRLELHRWPNLKKWEVEEGGMPKLSKLYIRTCWNLEKIPDGLRFISGLRQLNIFKMSQVFTNRIREGGQDYGIVSHIPSFYIYGDSR</sequence>
<dbReference type="InterPro" id="IPR055414">
    <property type="entry name" value="LRR_R13L4/SHOC2-like"/>
</dbReference>
<keyword evidence="6" id="KW-0067">ATP-binding</keyword>
<dbReference type="Pfam" id="PF18052">
    <property type="entry name" value="Rx_N"/>
    <property type="match status" value="1"/>
</dbReference>
<dbReference type="SUPFAM" id="SSF52540">
    <property type="entry name" value="P-loop containing nucleoside triphosphate hydrolases"/>
    <property type="match status" value="1"/>
</dbReference>
<feature type="domain" description="Disease resistance N-terminal" evidence="8">
    <location>
        <begin position="6"/>
        <end position="78"/>
    </location>
</feature>
<dbReference type="Pfam" id="PF23598">
    <property type="entry name" value="LRR_14"/>
    <property type="match status" value="1"/>
</dbReference>
<feature type="domain" description="Disease resistance protein winged helix" evidence="9">
    <location>
        <begin position="409"/>
        <end position="482"/>
    </location>
</feature>
<feature type="domain" description="Disease resistance R13L4/SHOC-2-like LRR" evidence="10">
    <location>
        <begin position="552"/>
        <end position="846"/>
    </location>
</feature>
<dbReference type="Pfam" id="PF00931">
    <property type="entry name" value="NB-ARC"/>
    <property type="match status" value="1"/>
</dbReference>
<evidence type="ECO:0000256" key="5">
    <source>
        <dbReference type="ARBA" id="ARBA00022821"/>
    </source>
</evidence>
<evidence type="ECO:0000313" key="11">
    <source>
        <dbReference type="EMBL" id="KAG6428206.1"/>
    </source>
</evidence>
<keyword evidence="2" id="KW-0433">Leucine-rich repeat</keyword>
<evidence type="ECO:0000259" key="10">
    <source>
        <dbReference type="Pfam" id="PF23598"/>
    </source>
</evidence>
<evidence type="ECO:0000256" key="1">
    <source>
        <dbReference type="ARBA" id="ARBA00008894"/>
    </source>
</evidence>
<reference evidence="11" key="1">
    <citation type="submission" date="2018-01" db="EMBL/GenBank/DDBJ databases">
        <authorList>
            <person name="Mao J.F."/>
        </authorList>
    </citation>
    <scope>NUCLEOTIDE SEQUENCE</scope>
    <source>
        <strain evidence="11">Huo1</strain>
        <tissue evidence="11">Leaf</tissue>
    </source>
</reference>
<dbReference type="Gene3D" id="3.40.50.300">
    <property type="entry name" value="P-loop containing nucleotide triphosphate hydrolases"/>
    <property type="match status" value="1"/>
</dbReference>
<dbReference type="SUPFAM" id="SSF52058">
    <property type="entry name" value="L domain-like"/>
    <property type="match status" value="1"/>
</dbReference>
<dbReference type="Proteomes" id="UP000298416">
    <property type="component" value="Unassembled WGS sequence"/>
</dbReference>
<reference evidence="11" key="2">
    <citation type="submission" date="2020-08" db="EMBL/GenBank/DDBJ databases">
        <title>Plant Genome Project.</title>
        <authorList>
            <person name="Zhang R.-G."/>
        </authorList>
    </citation>
    <scope>NUCLEOTIDE SEQUENCE</scope>
    <source>
        <strain evidence="11">Huo1</strain>
        <tissue evidence="11">Leaf</tissue>
    </source>
</reference>
<dbReference type="InterPro" id="IPR036388">
    <property type="entry name" value="WH-like_DNA-bd_sf"/>
</dbReference>
<dbReference type="InterPro" id="IPR058922">
    <property type="entry name" value="WHD_DRP"/>
</dbReference>
<dbReference type="Pfam" id="PF23559">
    <property type="entry name" value="WHD_DRP"/>
    <property type="match status" value="1"/>
</dbReference>
<evidence type="ECO:0000313" key="12">
    <source>
        <dbReference type="Proteomes" id="UP000298416"/>
    </source>
</evidence>
<gene>
    <name evidence="11" type="ORF">SASPL_112457</name>
</gene>
<feature type="domain" description="NB-ARC" evidence="7">
    <location>
        <begin position="168"/>
        <end position="321"/>
    </location>
</feature>
<comment type="similarity">
    <text evidence="1">Belongs to the disease resistance NB-LRR family.</text>
</comment>
<evidence type="ECO:0000259" key="7">
    <source>
        <dbReference type="Pfam" id="PF00931"/>
    </source>
</evidence>
<dbReference type="InterPro" id="IPR042197">
    <property type="entry name" value="Apaf_helical"/>
</dbReference>